<comment type="caution">
    <text evidence="2">The sequence shown here is derived from an EMBL/GenBank/DDBJ whole genome shotgun (WGS) entry which is preliminary data.</text>
</comment>
<evidence type="ECO:0000313" key="2">
    <source>
        <dbReference type="EMBL" id="KAL3519280.1"/>
    </source>
</evidence>
<keyword evidence="3" id="KW-1185">Reference proteome</keyword>
<feature type="transmembrane region" description="Helical" evidence="1">
    <location>
        <begin position="45"/>
        <end position="64"/>
    </location>
</feature>
<evidence type="ECO:0000256" key="1">
    <source>
        <dbReference type="SAM" id="Phobius"/>
    </source>
</evidence>
<gene>
    <name evidence="2" type="ORF">ACH5RR_017429</name>
</gene>
<keyword evidence="1" id="KW-0472">Membrane</keyword>
<proteinExistence type="predicted"/>
<feature type="transmembrane region" description="Helical" evidence="1">
    <location>
        <begin position="76"/>
        <end position="94"/>
    </location>
</feature>
<accession>A0ABD2ZLR7</accession>
<dbReference type="EMBL" id="JBJUIK010000008">
    <property type="protein sequence ID" value="KAL3519280.1"/>
    <property type="molecule type" value="Genomic_DNA"/>
</dbReference>
<evidence type="ECO:0000313" key="3">
    <source>
        <dbReference type="Proteomes" id="UP001630127"/>
    </source>
</evidence>
<sequence length="100" mass="11646">MNMQGINNSGKVFFFGCALLQDETPRSFSWALQVSNPLRRCTYFLALYFTSLFSCADLVIYIGFVRVMKGRYLQTILLLISVKFFCRCMFFVPMSEMTIF</sequence>
<reference evidence="2 3" key="1">
    <citation type="submission" date="2024-11" db="EMBL/GenBank/DDBJ databases">
        <title>A near-complete genome assembly of Cinchona calisaya.</title>
        <authorList>
            <person name="Lian D.C."/>
            <person name="Zhao X.W."/>
            <person name="Wei L."/>
        </authorList>
    </citation>
    <scope>NUCLEOTIDE SEQUENCE [LARGE SCALE GENOMIC DNA]</scope>
    <source>
        <tissue evidence="2">Nenye</tissue>
    </source>
</reference>
<keyword evidence="1" id="KW-0812">Transmembrane</keyword>
<protein>
    <submittedName>
        <fullName evidence="2">Uncharacterized protein</fullName>
    </submittedName>
</protein>
<name>A0ABD2ZLR7_9GENT</name>
<dbReference type="AlphaFoldDB" id="A0ABD2ZLR7"/>
<keyword evidence="1" id="KW-1133">Transmembrane helix</keyword>
<dbReference type="Proteomes" id="UP001630127">
    <property type="component" value="Unassembled WGS sequence"/>
</dbReference>
<organism evidence="2 3">
    <name type="scientific">Cinchona calisaya</name>
    <dbReference type="NCBI Taxonomy" id="153742"/>
    <lineage>
        <taxon>Eukaryota</taxon>
        <taxon>Viridiplantae</taxon>
        <taxon>Streptophyta</taxon>
        <taxon>Embryophyta</taxon>
        <taxon>Tracheophyta</taxon>
        <taxon>Spermatophyta</taxon>
        <taxon>Magnoliopsida</taxon>
        <taxon>eudicotyledons</taxon>
        <taxon>Gunneridae</taxon>
        <taxon>Pentapetalae</taxon>
        <taxon>asterids</taxon>
        <taxon>lamiids</taxon>
        <taxon>Gentianales</taxon>
        <taxon>Rubiaceae</taxon>
        <taxon>Cinchonoideae</taxon>
        <taxon>Cinchoneae</taxon>
        <taxon>Cinchona</taxon>
    </lineage>
</organism>